<keyword evidence="2" id="KW-1185">Reference proteome</keyword>
<protein>
    <submittedName>
        <fullName evidence="1">Uncharacterized protein</fullName>
    </submittedName>
</protein>
<accession>A0A2P6SM54</accession>
<evidence type="ECO:0000313" key="1">
    <source>
        <dbReference type="EMBL" id="PRQ59764.1"/>
    </source>
</evidence>
<proteinExistence type="predicted"/>
<comment type="caution">
    <text evidence="1">The sequence shown here is derived from an EMBL/GenBank/DDBJ whole genome shotgun (WGS) entry which is preliminary data.</text>
</comment>
<evidence type="ECO:0000313" key="2">
    <source>
        <dbReference type="Proteomes" id="UP000238479"/>
    </source>
</evidence>
<gene>
    <name evidence="1" type="ORF">RchiOBHm_Chr1g0373801</name>
</gene>
<dbReference type="Proteomes" id="UP000238479">
    <property type="component" value="Chromosome 1"/>
</dbReference>
<dbReference type="Gramene" id="PRQ59764">
    <property type="protein sequence ID" value="PRQ59764"/>
    <property type="gene ID" value="RchiOBHm_Chr1g0373801"/>
</dbReference>
<reference evidence="1 2" key="1">
    <citation type="journal article" date="2018" name="Nat. Genet.">
        <title>The Rosa genome provides new insights in the design of modern roses.</title>
        <authorList>
            <person name="Bendahmane M."/>
        </authorList>
    </citation>
    <scope>NUCLEOTIDE SEQUENCE [LARGE SCALE GENOMIC DNA]</scope>
    <source>
        <strain evidence="2">cv. Old Blush</strain>
    </source>
</reference>
<dbReference type="EMBL" id="PDCK01000039">
    <property type="protein sequence ID" value="PRQ59764.1"/>
    <property type="molecule type" value="Genomic_DNA"/>
</dbReference>
<sequence>MHALTIEVYVQAMARYVRREVSCLSLTDKEAMFSGNFMFTPLKIEKAKLEGSR</sequence>
<dbReference type="AlphaFoldDB" id="A0A2P6SM54"/>
<organism evidence="1 2">
    <name type="scientific">Rosa chinensis</name>
    <name type="common">China rose</name>
    <dbReference type="NCBI Taxonomy" id="74649"/>
    <lineage>
        <taxon>Eukaryota</taxon>
        <taxon>Viridiplantae</taxon>
        <taxon>Streptophyta</taxon>
        <taxon>Embryophyta</taxon>
        <taxon>Tracheophyta</taxon>
        <taxon>Spermatophyta</taxon>
        <taxon>Magnoliopsida</taxon>
        <taxon>eudicotyledons</taxon>
        <taxon>Gunneridae</taxon>
        <taxon>Pentapetalae</taxon>
        <taxon>rosids</taxon>
        <taxon>fabids</taxon>
        <taxon>Rosales</taxon>
        <taxon>Rosaceae</taxon>
        <taxon>Rosoideae</taxon>
        <taxon>Rosoideae incertae sedis</taxon>
        <taxon>Rosa</taxon>
    </lineage>
</organism>
<name>A0A2P6SM54_ROSCH</name>
<dbReference type="STRING" id="74649.A0A2P6SM54"/>